<evidence type="ECO:0000259" key="8">
    <source>
        <dbReference type="PROSITE" id="PS51754"/>
    </source>
</evidence>
<dbReference type="PANTHER" id="PTHR33057">
    <property type="entry name" value="TRANSCRIPTION REPRESSOR OFP7-RELATED"/>
    <property type="match status" value="1"/>
</dbReference>
<evidence type="ECO:0000256" key="2">
    <source>
        <dbReference type="ARBA" id="ARBA00022491"/>
    </source>
</evidence>
<feature type="region of interest" description="Disordered" evidence="7">
    <location>
        <begin position="30"/>
        <end position="68"/>
    </location>
</feature>
<proteinExistence type="predicted"/>
<dbReference type="PANTHER" id="PTHR33057:SF138">
    <property type="entry name" value="TRANSCRIPTION REPRESSOR OFP10"/>
    <property type="match status" value="1"/>
</dbReference>
<keyword evidence="2 6" id="KW-0678">Repressor</keyword>
<dbReference type="PROSITE" id="PS51257">
    <property type="entry name" value="PROKAR_LIPOPROTEIN"/>
    <property type="match status" value="1"/>
</dbReference>
<dbReference type="Pfam" id="PF04844">
    <property type="entry name" value="Ovate"/>
    <property type="match status" value="1"/>
</dbReference>
<evidence type="ECO:0000256" key="4">
    <source>
        <dbReference type="ARBA" id="ARBA00023163"/>
    </source>
</evidence>
<dbReference type="KEGG" id="nta:107803327"/>
<sequence>MSSKNKKKWNCTKLFITSTGTGCGCGKPKLSDIIQPDPKPKPKTTIKTNPHTTISQSSSNSIDYDNNNEEEDQITSTTFSINTDSLSPHDSKMVSPCPKIVGSVAVVKNSDDPFQDFRQSMLQMILEKEIYKQDDLHELLNCFLELNSPSHHDIIIQAFMEICNNGKSSPLLLQPQSSPPSKPS</sequence>
<dbReference type="RefSeq" id="XP_016482504.1">
    <property type="nucleotide sequence ID" value="XM_016627018.1"/>
</dbReference>
<dbReference type="InterPro" id="IPR006458">
    <property type="entry name" value="Ovate_C"/>
</dbReference>
<keyword evidence="4 6" id="KW-0804">Transcription</keyword>
<evidence type="ECO:0000256" key="6">
    <source>
        <dbReference type="RuleBase" id="RU367028"/>
    </source>
</evidence>
<dbReference type="InterPro" id="IPR038933">
    <property type="entry name" value="Ovate"/>
</dbReference>
<dbReference type="GO" id="GO:0005634">
    <property type="term" value="C:nucleus"/>
    <property type="evidence" value="ECO:0007669"/>
    <property type="project" value="UniProtKB-SubCell"/>
</dbReference>
<accession>A0A1S4B0Y2</accession>
<evidence type="ECO:0000256" key="3">
    <source>
        <dbReference type="ARBA" id="ARBA00023015"/>
    </source>
</evidence>
<dbReference type="AlphaFoldDB" id="A0A1S4B0Y2"/>
<dbReference type="GO" id="GO:0045892">
    <property type="term" value="P:negative regulation of DNA-templated transcription"/>
    <property type="evidence" value="ECO:0007669"/>
    <property type="project" value="UniProtKB-UniRule"/>
</dbReference>
<evidence type="ECO:0000256" key="5">
    <source>
        <dbReference type="ARBA" id="ARBA00023242"/>
    </source>
</evidence>
<comment type="function">
    <text evidence="6">Transcriptional repressor that regulates multiple aspects of plant growth and development.</text>
</comment>
<keyword evidence="5 6" id="KW-0539">Nucleus</keyword>
<dbReference type="OMA" id="CFLHLNA"/>
<feature type="domain" description="OVATE" evidence="8">
    <location>
        <begin position="106"/>
        <end position="165"/>
    </location>
</feature>
<dbReference type="NCBIfam" id="TIGR01568">
    <property type="entry name" value="A_thal_3678"/>
    <property type="match status" value="1"/>
</dbReference>
<keyword evidence="3 6" id="KW-0805">Transcription regulation</keyword>
<feature type="compositionally biased region" description="Low complexity" evidence="7">
    <location>
        <begin position="43"/>
        <end position="65"/>
    </location>
</feature>
<organism evidence="9">
    <name type="scientific">Nicotiana tabacum</name>
    <name type="common">Common tobacco</name>
    <dbReference type="NCBI Taxonomy" id="4097"/>
    <lineage>
        <taxon>Eukaryota</taxon>
        <taxon>Viridiplantae</taxon>
        <taxon>Streptophyta</taxon>
        <taxon>Embryophyta</taxon>
        <taxon>Tracheophyta</taxon>
        <taxon>Spermatophyta</taxon>
        <taxon>Magnoliopsida</taxon>
        <taxon>eudicotyledons</taxon>
        <taxon>Gunneridae</taxon>
        <taxon>Pentapetalae</taxon>
        <taxon>asterids</taxon>
        <taxon>lamiids</taxon>
        <taxon>Solanales</taxon>
        <taxon>Solanaceae</taxon>
        <taxon>Nicotianoideae</taxon>
        <taxon>Nicotianeae</taxon>
        <taxon>Nicotiana</taxon>
    </lineage>
</organism>
<dbReference type="PaxDb" id="4097-A0A1S4B0Y2"/>
<comment type="subcellular location">
    <subcellularLocation>
        <location evidence="1 6">Nucleus</location>
    </subcellularLocation>
</comment>
<protein>
    <recommendedName>
        <fullName evidence="6">Transcription repressor</fullName>
    </recommendedName>
    <alternativeName>
        <fullName evidence="6">Ovate family protein</fullName>
    </alternativeName>
</protein>
<dbReference type="STRING" id="4097.A0A1S4B0Y2"/>
<evidence type="ECO:0000256" key="1">
    <source>
        <dbReference type="ARBA" id="ARBA00004123"/>
    </source>
</evidence>
<dbReference type="PROSITE" id="PS51754">
    <property type="entry name" value="OVATE"/>
    <property type="match status" value="1"/>
</dbReference>
<dbReference type="OrthoDB" id="1928390at2759"/>
<evidence type="ECO:0000256" key="7">
    <source>
        <dbReference type="SAM" id="MobiDB-lite"/>
    </source>
</evidence>
<gene>
    <name evidence="9" type="primary">LOC107803327</name>
</gene>
<evidence type="ECO:0000313" key="9">
    <source>
        <dbReference type="RefSeq" id="XP_016482504.1"/>
    </source>
</evidence>
<name>A0A1S4B0Y2_TOBAC</name>
<reference evidence="9" key="1">
    <citation type="submission" date="2025-08" db="UniProtKB">
        <authorList>
            <consortium name="RefSeq"/>
        </authorList>
    </citation>
    <scope>IDENTIFICATION</scope>
</reference>